<dbReference type="Proteomes" id="UP000501467">
    <property type="component" value="Chromosome"/>
</dbReference>
<reference evidence="1 2" key="1">
    <citation type="submission" date="2020-05" db="EMBL/GenBank/DDBJ databases">
        <title>FDA dAtabase for Regulatory Grade micrObial Sequences (FDA-ARGOS): Supporting development and validation of Infectious Disease Dx tests.</title>
        <authorList>
            <person name="Bojja K."/>
            <person name="Kessler A."/>
            <person name="Tallon L."/>
            <person name="Sadzewicz L."/>
            <person name="Zhao X."/>
            <person name="Vavikolanu K."/>
            <person name="Mehta A."/>
            <person name="Aluvathingal J."/>
            <person name="Nadendla S."/>
            <person name="Myers T."/>
            <person name="Yan Y."/>
            <person name="Sichtig H."/>
        </authorList>
    </citation>
    <scope>NUCLEOTIDE SEQUENCE [LARGE SCALE GENOMIC DNA]</scope>
    <source>
        <strain evidence="1 2">FDAARGOS_763</strain>
    </source>
</reference>
<sequence length="94" mass="10772">MAKLDFKHFSKYTGIRRQQKETGDAREEFADLIYRYAGGIKAHALAFRIYGSTGEEDYSEEEVAIIRRVAEGFCLPGFIDGLYEQLGINDKKEE</sequence>
<evidence type="ECO:0000313" key="2">
    <source>
        <dbReference type="Proteomes" id="UP000501467"/>
    </source>
</evidence>
<protein>
    <submittedName>
        <fullName evidence="1">Uncharacterized protein</fullName>
    </submittedName>
</protein>
<dbReference type="RefSeq" id="WP_005780425.1">
    <property type="nucleotide sequence ID" value="NZ_CP054003.1"/>
</dbReference>
<accession>A0AAP9NHY2</accession>
<evidence type="ECO:0000313" key="1">
    <source>
        <dbReference type="EMBL" id="QKH87050.1"/>
    </source>
</evidence>
<dbReference type="EMBL" id="CP054003">
    <property type="protein sequence ID" value="QKH87050.1"/>
    <property type="molecule type" value="Genomic_DNA"/>
</dbReference>
<gene>
    <name evidence="1" type="ORF">FOC69_22970</name>
</gene>
<proteinExistence type="predicted"/>
<name>A0AAP9NHY2_BACFG</name>
<dbReference type="AlphaFoldDB" id="A0AAP9NHY2"/>
<organism evidence="1 2">
    <name type="scientific">Bacteroides fragilis</name>
    <dbReference type="NCBI Taxonomy" id="817"/>
    <lineage>
        <taxon>Bacteria</taxon>
        <taxon>Pseudomonadati</taxon>
        <taxon>Bacteroidota</taxon>
        <taxon>Bacteroidia</taxon>
        <taxon>Bacteroidales</taxon>
        <taxon>Bacteroidaceae</taxon>
        <taxon>Bacteroides</taxon>
    </lineage>
</organism>